<evidence type="ECO:0000256" key="2">
    <source>
        <dbReference type="ARBA" id="ARBA00008782"/>
    </source>
</evidence>
<keyword evidence="6 9" id="KW-0804">Transcription</keyword>
<dbReference type="Pfam" id="PF08689">
    <property type="entry name" value="Med5"/>
    <property type="match status" value="1"/>
</dbReference>
<gene>
    <name evidence="9" type="primary">MED5</name>
    <name evidence="11" type="ORF">KUCA_T00006015001</name>
</gene>
<dbReference type="GO" id="GO:0016592">
    <property type="term" value="C:mediator complex"/>
    <property type="evidence" value="ECO:0007669"/>
    <property type="project" value="InterPro"/>
</dbReference>
<dbReference type="GO" id="GO:0003712">
    <property type="term" value="F:transcription coregulator activity"/>
    <property type="evidence" value="ECO:0007669"/>
    <property type="project" value="InterPro"/>
</dbReference>
<dbReference type="PANTHER" id="PTHR35784">
    <property type="entry name" value="MEDIATOR OF RNA POLYMERASE II TRANSCRIPTION SUBUNIT 5"/>
    <property type="match status" value="1"/>
</dbReference>
<keyword evidence="12" id="KW-1185">Reference proteome</keyword>
<evidence type="ECO:0000256" key="1">
    <source>
        <dbReference type="ARBA" id="ARBA00004123"/>
    </source>
</evidence>
<comment type="function">
    <text evidence="9">Component of the Mediator complex, a coactivator involved in the regulated transcription of nearly all RNA polymerase II-dependent genes. Mediator functions as a bridge to convey information from gene-specific regulatory proteins to the basal RNA polymerase II transcription machinery. Mediator is recruited to promoters by direct interactions with regulatory proteins and serves as a scaffold for the assembly of a functional preinitiation complex with RNA polymerase II and the general transcription factors.</text>
</comment>
<evidence type="ECO:0000313" key="12">
    <source>
        <dbReference type="Proteomes" id="UP000019384"/>
    </source>
</evidence>
<keyword evidence="5 9" id="KW-0010">Activator</keyword>
<reference evidence="11" key="2">
    <citation type="submission" date="2014-02" db="EMBL/GenBank/DDBJ databases">
        <title>Complete DNA sequence of /Kuraishia capsulata/ illustrates novel genomic features among budding yeasts (/Saccharomycotina/).</title>
        <authorList>
            <person name="Morales L."/>
            <person name="Noel B."/>
            <person name="Porcel B."/>
            <person name="Marcet-Houben M."/>
            <person name="Hullo M-F."/>
            <person name="Sacerdot C."/>
            <person name="Tekaia F."/>
            <person name="Leh-Louis V."/>
            <person name="Despons L."/>
            <person name="Khanna V."/>
            <person name="Aury J-M."/>
            <person name="Barbe V."/>
            <person name="Couloux A."/>
            <person name="Labadie K."/>
            <person name="Pelletier E."/>
            <person name="Souciet J-L."/>
            <person name="Boekhout T."/>
            <person name="Gabaldon T."/>
            <person name="Wincker P."/>
            <person name="Dujon B."/>
        </authorList>
    </citation>
    <scope>NUCLEOTIDE SEQUENCE</scope>
    <source>
        <strain evidence="11">CBS 1993</strain>
    </source>
</reference>
<dbReference type="Proteomes" id="UP000019384">
    <property type="component" value="Unassembled WGS sequence"/>
</dbReference>
<evidence type="ECO:0000256" key="4">
    <source>
        <dbReference type="ARBA" id="ARBA00023015"/>
    </source>
</evidence>
<proteinExistence type="inferred from homology"/>
<evidence type="ECO:0000256" key="10">
    <source>
        <dbReference type="SAM" id="MobiDB-lite"/>
    </source>
</evidence>
<name>W6MY50_9ASCO</name>
<organism evidence="11 12">
    <name type="scientific">Kuraishia capsulata CBS 1993</name>
    <dbReference type="NCBI Taxonomy" id="1382522"/>
    <lineage>
        <taxon>Eukaryota</taxon>
        <taxon>Fungi</taxon>
        <taxon>Dikarya</taxon>
        <taxon>Ascomycota</taxon>
        <taxon>Saccharomycotina</taxon>
        <taxon>Pichiomycetes</taxon>
        <taxon>Pichiales</taxon>
        <taxon>Pichiaceae</taxon>
        <taxon>Kuraishia</taxon>
    </lineage>
</organism>
<evidence type="ECO:0000256" key="5">
    <source>
        <dbReference type="ARBA" id="ARBA00023159"/>
    </source>
</evidence>
<dbReference type="OrthoDB" id="5322661at2759"/>
<keyword evidence="4 9" id="KW-0805">Transcription regulation</keyword>
<comment type="similarity">
    <text evidence="2 9">Belongs to the Mediator complex subunit 5 family.</text>
</comment>
<feature type="region of interest" description="Disordered" evidence="10">
    <location>
        <begin position="811"/>
        <end position="832"/>
    </location>
</feature>
<dbReference type="InterPro" id="IPR014801">
    <property type="entry name" value="Mediator_Med5_fun"/>
</dbReference>
<dbReference type="EMBL" id="HG793131">
    <property type="protein sequence ID" value="CDK30020.1"/>
    <property type="molecule type" value="Genomic_DNA"/>
</dbReference>
<comment type="subunit">
    <text evidence="9">Component of the Mediator complex.</text>
</comment>
<comment type="subcellular location">
    <subcellularLocation>
        <location evidence="1 9">Nucleus</location>
    </subcellularLocation>
</comment>
<evidence type="ECO:0000256" key="7">
    <source>
        <dbReference type="ARBA" id="ARBA00023242"/>
    </source>
</evidence>
<dbReference type="HOGENOM" id="CLU_330959_0_0_1"/>
<dbReference type="AlphaFoldDB" id="W6MY50"/>
<evidence type="ECO:0000256" key="3">
    <source>
        <dbReference type="ARBA" id="ARBA00020628"/>
    </source>
</evidence>
<feature type="compositionally biased region" description="Acidic residues" evidence="10">
    <location>
        <begin position="811"/>
        <end position="827"/>
    </location>
</feature>
<reference evidence="11" key="1">
    <citation type="submission" date="2013-12" db="EMBL/GenBank/DDBJ databases">
        <authorList>
            <person name="Genoscope - CEA"/>
        </authorList>
    </citation>
    <scope>NUCLEOTIDE SEQUENCE</scope>
    <source>
        <strain evidence="11">CBS 1993</strain>
    </source>
</reference>
<evidence type="ECO:0000256" key="6">
    <source>
        <dbReference type="ARBA" id="ARBA00023163"/>
    </source>
</evidence>
<sequence>MPLEVNDFIQQCLARAVPPDQFHRLLKELSRTAQFDLKDLSGLYTDVSPESEYGLLRLEYILELISEESFPSVLFGILPGLKQKDQFYTLAALAQKSCGSQLDHHILSGFVDHLEKVPFDTDIATVLVTLVNQCGDEALAARLAEYLSRHAPHLTVLLDQRVKDDVQPGTLLGNRLNAKLVRLRKLLWLSHQVNVRYVPLVAVEAETQFVNEFKQILRISQALTGSTNTMIASELLTSLFECYVADPSPVWEEFILFKFPLLVKRSLKTNQDTLEEVIHNCFETLSTAHSLKVDLIKCLIRLELVKQSAAKRFGLIAEEPVDAVEDLVSVHADFTTPLGSAFKEQFVDANPEFVAFDEADPLSLVDQMASGSVYQRRNFALMVSHSVHRFIREKDSARLHRLLLVLSTNLSVLCQVVLATGPYQFVLPLVQFLETWELDKQRNQDQDQDQMLLFGQEEDDDVNFQDYYTDFSCVLLVVFYVFQKFDLRLEMLLAHSASQNASADPTFVFDFLKRSMGLPQPASRRDLQDPSSNLNKLVNDWINSLFDSDVAASANGGGISDELIKSSSMRDCFKVIPVVFQEAIIAHTKSFLGDEPLMNGLEYFLQPFLVCTIVGIFDFVRDRLWELCDVQSGEVALILKLVQSLVAPGTKLKGEALYMHILVLETSSRDLCTSLRPYISENTAIRQLVEKYDKPSNSNLEHSFFSRIRHICDAEAETWDLRSLFPLVELVGLSATIEEFLTRCAGLGLDSPAGSTMLEIGSMVLVSYLLCKCGALNDESKILLQLDELTKLSYEDLEKCLVKDNQSNVLIEEDEANNGSNNDDEDDKSIKEDTFGRRAFDSGFMGMLKTENEMEEEELEMTGVVKEESPVQEEYFIKRYDQNVLEFVLTKYEAWKAEDDILQESFDKLMIKIMGNSGTF</sequence>
<evidence type="ECO:0000256" key="9">
    <source>
        <dbReference type="RuleBase" id="RU364142"/>
    </source>
</evidence>
<dbReference type="GO" id="GO:0006357">
    <property type="term" value="P:regulation of transcription by RNA polymerase II"/>
    <property type="evidence" value="ECO:0007669"/>
    <property type="project" value="InterPro"/>
</dbReference>
<dbReference type="PANTHER" id="PTHR35784:SF1">
    <property type="entry name" value="MEDIATOR OF RNA POLYMERASE II TRANSCRIPTION SUBUNIT 5"/>
    <property type="match status" value="1"/>
</dbReference>
<accession>W6MY50</accession>
<protein>
    <recommendedName>
        <fullName evidence="3 9">Mediator of RNA polymerase II transcription subunit 5</fullName>
    </recommendedName>
    <alternativeName>
        <fullName evidence="8 9">Mediator complex subunit 5</fullName>
    </alternativeName>
</protein>
<keyword evidence="7 9" id="KW-0539">Nucleus</keyword>
<evidence type="ECO:0000256" key="8">
    <source>
        <dbReference type="ARBA" id="ARBA00031256"/>
    </source>
</evidence>
<dbReference type="STRING" id="1382522.W6MY50"/>
<evidence type="ECO:0000313" key="11">
    <source>
        <dbReference type="EMBL" id="CDK30020.1"/>
    </source>
</evidence>